<protein>
    <submittedName>
        <fullName evidence="1">Pup--protein ligase</fullName>
        <ecNumber evidence="1">6.3.1.19</ecNumber>
    </submittedName>
</protein>
<accession>A0A2N9JGV9</accession>
<dbReference type="Proteomes" id="UP000238164">
    <property type="component" value="Chromosome 1"/>
</dbReference>
<dbReference type="GO" id="GO:0019941">
    <property type="term" value="P:modification-dependent protein catabolic process"/>
    <property type="evidence" value="ECO:0007669"/>
    <property type="project" value="InterPro"/>
</dbReference>
<name>A0A2N9JGV9_9ACTN</name>
<keyword evidence="1" id="KW-0436">Ligase</keyword>
<dbReference type="EMBL" id="LT985188">
    <property type="protein sequence ID" value="SPD86769.1"/>
    <property type="molecule type" value="Genomic_DNA"/>
</dbReference>
<organism evidence="1 2">
    <name type="scientific">Micropruina glycogenica</name>
    <dbReference type="NCBI Taxonomy" id="75385"/>
    <lineage>
        <taxon>Bacteria</taxon>
        <taxon>Bacillati</taxon>
        <taxon>Actinomycetota</taxon>
        <taxon>Actinomycetes</taxon>
        <taxon>Propionibacteriales</taxon>
        <taxon>Nocardioidaceae</taxon>
        <taxon>Micropruina</taxon>
    </lineage>
</organism>
<dbReference type="GO" id="GO:0016874">
    <property type="term" value="F:ligase activity"/>
    <property type="evidence" value="ECO:0007669"/>
    <property type="project" value="UniProtKB-KW"/>
</dbReference>
<dbReference type="PANTHER" id="PTHR42307">
    <property type="entry name" value="PUP DEAMIDASE/DEPUPYLASE"/>
    <property type="match status" value="1"/>
</dbReference>
<dbReference type="InterPro" id="IPR004347">
    <property type="entry name" value="Pup_ligase/deamidase"/>
</dbReference>
<dbReference type="KEGG" id="mgg:MPLG2_1733"/>
<dbReference type="EC" id="6.3.1.19" evidence="1"/>
<dbReference type="AlphaFoldDB" id="A0A2N9JGV9"/>
<sequence length="466" mass="51346">MTPQRARRVFGVETEYGLVGRRAGARDTRLSGGEAAQWLFTPIEREHASSNVFLRNGGRLYLDVGSHPEYATAECATVDDLLVHERAGDELVARLARRAEADAAEQGEPVELRLFKNNVDSHGNSYGCHENYLIDRALDLPALATVLTPFLVTRQVVCGSGRWSPDGFSISQRAEVLHDELSSMTTRSRPLINTRDEPLADPRRFRRLHVISGDSNLSEPSAALKVGSLLAVLDAIEDALTRGDALPALELDDVAGSLRAVARDPRAVLRLTSGRTIGALDVQAEYLALAGERPVAADWRRVLTALAEGRDDDLDGEVEWVTKRALLRRYAETRGLASDDRRLAQVDLAFHDITTDDTGRPRGLFRLLEARGAATRLTSSDAVERALAAPPHDTRAVLRGRLIRTAQAEQRRYSVDWSQFTAHDLPQPDGTRDDRTVRLTDPLAVVDERVDDLLRALSSSWTAPAH</sequence>
<dbReference type="OrthoDB" id="9760627at2"/>
<evidence type="ECO:0000313" key="1">
    <source>
        <dbReference type="EMBL" id="SPD86769.1"/>
    </source>
</evidence>
<evidence type="ECO:0000313" key="2">
    <source>
        <dbReference type="Proteomes" id="UP000238164"/>
    </source>
</evidence>
<dbReference type="GO" id="GO:0010498">
    <property type="term" value="P:proteasomal protein catabolic process"/>
    <property type="evidence" value="ECO:0007669"/>
    <property type="project" value="InterPro"/>
</dbReference>
<reference evidence="1 2" key="1">
    <citation type="submission" date="2018-02" db="EMBL/GenBank/DDBJ databases">
        <authorList>
            <person name="Cohen D.B."/>
            <person name="Kent A.D."/>
        </authorList>
    </citation>
    <scope>NUCLEOTIDE SEQUENCE [LARGE SCALE GENOMIC DNA]</scope>
    <source>
        <strain evidence="1">1</strain>
    </source>
</reference>
<dbReference type="Pfam" id="PF03136">
    <property type="entry name" value="Pup_ligase"/>
    <property type="match status" value="1"/>
</dbReference>
<dbReference type="RefSeq" id="WP_105185655.1">
    <property type="nucleotide sequence ID" value="NZ_BAAAGO010000022.1"/>
</dbReference>
<dbReference type="PANTHER" id="PTHR42307:SF3">
    <property type="entry name" value="PUP--PROTEIN LIGASE"/>
    <property type="match status" value="1"/>
</dbReference>
<dbReference type="GO" id="GO:0070490">
    <property type="term" value="P:protein pupylation"/>
    <property type="evidence" value="ECO:0007669"/>
    <property type="project" value="TreeGrafter"/>
</dbReference>
<keyword evidence="2" id="KW-1185">Reference proteome</keyword>
<gene>
    <name evidence="1" type="primary">pafA</name>
    <name evidence="1" type="ORF">MPLG2_1733</name>
</gene>
<dbReference type="GO" id="GO:0005524">
    <property type="term" value="F:ATP binding"/>
    <property type="evidence" value="ECO:0007669"/>
    <property type="project" value="TreeGrafter"/>
</dbReference>
<proteinExistence type="predicted"/>